<dbReference type="AlphaFoldDB" id="A0A4U5M8D9"/>
<feature type="domain" description="Tudor" evidence="3">
    <location>
        <begin position="70"/>
        <end position="127"/>
    </location>
</feature>
<feature type="compositionally biased region" description="Polar residues" evidence="2">
    <location>
        <begin position="209"/>
        <end position="234"/>
    </location>
</feature>
<dbReference type="STRING" id="34508.A0A4U5M8D9"/>
<dbReference type="Gene3D" id="2.30.30.140">
    <property type="match status" value="1"/>
</dbReference>
<accession>A0A4U5M8D9</accession>
<evidence type="ECO:0000256" key="2">
    <source>
        <dbReference type="SAM" id="MobiDB-lite"/>
    </source>
</evidence>
<reference evidence="4 5" key="1">
    <citation type="journal article" date="2015" name="Genome Biol.">
        <title>Comparative genomics of Steinernema reveals deeply conserved gene regulatory networks.</title>
        <authorList>
            <person name="Dillman A.R."/>
            <person name="Macchietto M."/>
            <person name="Porter C.F."/>
            <person name="Rogers A."/>
            <person name="Williams B."/>
            <person name="Antoshechkin I."/>
            <person name="Lee M.M."/>
            <person name="Goodwin Z."/>
            <person name="Lu X."/>
            <person name="Lewis E.E."/>
            <person name="Goodrich-Blair H."/>
            <person name="Stock S.P."/>
            <person name="Adams B.J."/>
            <person name="Sternberg P.W."/>
            <person name="Mortazavi A."/>
        </authorList>
    </citation>
    <scope>NUCLEOTIDE SEQUENCE [LARGE SCALE GENOMIC DNA]</scope>
    <source>
        <strain evidence="4 5">ALL</strain>
    </source>
</reference>
<dbReference type="InterPro" id="IPR002999">
    <property type="entry name" value="Tudor"/>
</dbReference>
<evidence type="ECO:0000313" key="5">
    <source>
        <dbReference type="Proteomes" id="UP000298663"/>
    </source>
</evidence>
<keyword evidence="1" id="KW-0175">Coiled coil</keyword>
<gene>
    <name evidence="4" type="ORF">L596_025582</name>
</gene>
<dbReference type="Proteomes" id="UP000298663">
    <property type="component" value="Unassembled WGS sequence"/>
</dbReference>
<evidence type="ECO:0000256" key="1">
    <source>
        <dbReference type="SAM" id="Coils"/>
    </source>
</evidence>
<feature type="region of interest" description="Disordered" evidence="2">
    <location>
        <begin position="190"/>
        <end position="234"/>
    </location>
</feature>
<organism evidence="4 5">
    <name type="scientific">Steinernema carpocapsae</name>
    <name type="common">Entomopathogenic nematode</name>
    <dbReference type="NCBI Taxonomy" id="34508"/>
    <lineage>
        <taxon>Eukaryota</taxon>
        <taxon>Metazoa</taxon>
        <taxon>Ecdysozoa</taxon>
        <taxon>Nematoda</taxon>
        <taxon>Chromadorea</taxon>
        <taxon>Rhabditida</taxon>
        <taxon>Tylenchina</taxon>
        <taxon>Panagrolaimomorpha</taxon>
        <taxon>Strongyloidoidea</taxon>
        <taxon>Steinernematidae</taxon>
        <taxon>Steinernema</taxon>
    </lineage>
</organism>
<dbReference type="PROSITE" id="PS50304">
    <property type="entry name" value="TUDOR"/>
    <property type="match status" value="1"/>
</dbReference>
<feature type="coiled-coil region" evidence="1">
    <location>
        <begin position="141"/>
        <end position="168"/>
    </location>
</feature>
<name>A0A4U5M8D9_STECR</name>
<evidence type="ECO:0000259" key="3">
    <source>
        <dbReference type="PROSITE" id="PS50304"/>
    </source>
</evidence>
<keyword evidence="5" id="KW-1185">Reference proteome</keyword>
<comment type="caution">
    <text evidence="4">The sequence shown here is derived from an EMBL/GenBank/DDBJ whole genome shotgun (WGS) entry which is preliminary data.</text>
</comment>
<dbReference type="OrthoDB" id="79171at2759"/>
<sequence>MSAEDLANYKIQLQQVEAALLGDPENGDYINLKRDLEEVIKITEDMLNADAEESAPSPDDVPPAPSSHGVWKVGERCLAPSKNGQKFQAVIDGISNDKVAVTFVGTGVKAMVKQGELEEAPVEVKKNYIFENKNKGEKKNEWHAEKERRKLRAQKKEMRRKEMDAAKEGQKNAWHNFNNKAKNKGMKGLKRVVASGSAADGPSNRAQDRPTSISSRQDAFAFRSTQRGNMDSLF</sequence>
<protein>
    <recommendedName>
        <fullName evidence="3">Tudor domain-containing protein</fullName>
    </recommendedName>
</protein>
<reference evidence="4 5" key="2">
    <citation type="journal article" date="2019" name="G3 (Bethesda)">
        <title>Hybrid Assembly of the Genome of the Entomopathogenic Nematode Steinernema carpocapsae Identifies the X-Chromosome.</title>
        <authorList>
            <person name="Serra L."/>
            <person name="Macchietto M."/>
            <person name="Macias-Munoz A."/>
            <person name="McGill C.J."/>
            <person name="Rodriguez I.M."/>
            <person name="Rodriguez B."/>
            <person name="Murad R."/>
            <person name="Mortazavi A."/>
        </authorList>
    </citation>
    <scope>NUCLEOTIDE SEQUENCE [LARGE SCALE GENOMIC DNA]</scope>
    <source>
        <strain evidence="4 5">ALL</strain>
    </source>
</reference>
<dbReference type="EMBL" id="AZBU02000009">
    <property type="protein sequence ID" value="TKR65132.1"/>
    <property type="molecule type" value="Genomic_DNA"/>
</dbReference>
<dbReference type="SUPFAM" id="SSF63748">
    <property type="entry name" value="Tudor/PWWP/MBT"/>
    <property type="match status" value="1"/>
</dbReference>
<evidence type="ECO:0000313" key="4">
    <source>
        <dbReference type="EMBL" id="TKR65132.1"/>
    </source>
</evidence>
<proteinExistence type="predicted"/>